<proteinExistence type="predicted"/>
<protein>
    <submittedName>
        <fullName evidence="1">Transcriptional regulator</fullName>
    </submittedName>
</protein>
<gene>
    <name evidence="1" type="ORF">H9628_03405</name>
</gene>
<dbReference type="Proteomes" id="UP000626242">
    <property type="component" value="Unassembled WGS sequence"/>
</dbReference>
<dbReference type="InterPro" id="IPR036388">
    <property type="entry name" value="WH-like_DNA-bd_sf"/>
</dbReference>
<comment type="caution">
    <text evidence="1">The sequence shown here is derived from an EMBL/GenBank/DDBJ whole genome shotgun (WGS) entry which is preliminary data.</text>
</comment>
<name>A0ABR8WKL6_9FLAO</name>
<dbReference type="EMBL" id="JACSPS010000001">
    <property type="protein sequence ID" value="MBD8017508.1"/>
    <property type="molecule type" value="Genomic_DNA"/>
</dbReference>
<dbReference type="Gene3D" id="1.10.10.10">
    <property type="entry name" value="Winged helix-like DNA-binding domain superfamily/Winged helix DNA-binding domain"/>
    <property type="match status" value="1"/>
</dbReference>
<reference evidence="1 2" key="1">
    <citation type="submission" date="2020-08" db="EMBL/GenBank/DDBJ databases">
        <title>A Genomic Blueprint of the Chicken Gut Microbiome.</title>
        <authorList>
            <person name="Gilroy R."/>
            <person name="Ravi A."/>
            <person name="Getino M."/>
            <person name="Pursley I."/>
            <person name="Horton D.L."/>
            <person name="Alikhan N.-F."/>
            <person name="Baker D."/>
            <person name="Gharbi K."/>
            <person name="Hall N."/>
            <person name="Watson M."/>
            <person name="Adriaenssens E.M."/>
            <person name="Foster-Nyarko E."/>
            <person name="Jarju S."/>
            <person name="Secka A."/>
            <person name="Antonio M."/>
            <person name="Oren A."/>
            <person name="Chaudhuri R."/>
            <person name="La Ragione R.M."/>
            <person name="Hildebrand F."/>
            <person name="Pallen M.J."/>
        </authorList>
    </citation>
    <scope>NUCLEOTIDE SEQUENCE [LARGE SCALE GENOMIC DNA]</scope>
    <source>
        <strain evidence="1 2">Sa1CVA4</strain>
    </source>
</reference>
<keyword evidence="2" id="KW-1185">Reference proteome</keyword>
<evidence type="ECO:0000313" key="2">
    <source>
        <dbReference type="Proteomes" id="UP000626242"/>
    </source>
</evidence>
<dbReference type="InterPro" id="IPR036390">
    <property type="entry name" value="WH_DNA-bd_sf"/>
</dbReference>
<accession>A0ABR8WKL6</accession>
<dbReference type="RefSeq" id="WP_251832710.1">
    <property type="nucleotide sequence ID" value="NZ_JACSPS010000001.1"/>
</dbReference>
<organism evidence="1 2">
    <name type="scientific">Kaistella pullorum</name>
    <dbReference type="NCBI Taxonomy" id="2763074"/>
    <lineage>
        <taxon>Bacteria</taxon>
        <taxon>Pseudomonadati</taxon>
        <taxon>Bacteroidota</taxon>
        <taxon>Flavobacteriia</taxon>
        <taxon>Flavobacteriales</taxon>
        <taxon>Weeksellaceae</taxon>
        <taxon>Chryseobacterium group</taxon>
        <taxon>Kaistella</taxon>
    </lineage>
</organism>
<sequence>MPSTLHIDEEIFQDMVRFYGETFNLPPLSAKIYSYLIFDFERKGICFDDFIQIFSASKSSVSANLNLLLNAELIRDFNTINGRKRLFMINDNYINIRFSAIINKMKQELLILDNLQKFRGCANETDVNRFLIYRQLLNKNIETIEETLDKI</sequence>
<evidence type="ECO:0000313" key="1">
    <source>
        <dbReference type="EMBL" id="MBD8017508.1"/>
    </source>
</evidence>
<dbReference type="SUPFAM" id="SSF46785">
    <property type="entry name" value="Winged helix' DNA-binding domain"/>
    <property type="match status" value="1"/>
</dbReference>